<keyword evidence="1" id="KW-0812">Transmembrane</keyword>
<dbReference type="Proteomes" id="UP000036681">
    <property type="component" value="Unplaced"/>
</dbReference>
<dbReference type="WBParaSite" id="ALUE_0001017101-mRNA-1">
    <property type="protein sequence ID" value="ALUE_0001017101-mRNA-1"/>
    <property type="gene ID" value="ALUE_0001017101"/>
</dbReference>
<protein>
    <submittedName>
        <fullName evidence="3">Protein tweety homolog</fullName>
    </submittedName>
</protein>
<name>A0A9J2PKU3_ASCLU</name>
<evidence type="ECO:0000313" key="3">
    <source>
        <dbReference type="WBParaSite" id="ALUE_0001017101-mRNA-1"/>
    </source>
</evidence>
<evidence type="ECO:0000313" key="2">
    <source>
        <dbReference type="Proteomes" id="UP000036681"/>
    </source>
</evidence>
<keyword evidence="1" id="KW-1133">Transmembrane helix</keyword>
<dbReference type="AlphaFoldDB" id="A0A9J2PKU3"/>
<accession>A0A9J2PKU3</accession>
<feature type="transmembrane region" description="Helical" evidence="1">
    <location>
        <begin position="144"/>
        <end position="169"/>
    </location>
</feature>
<keyword evidence="1" id="KW-0472">Membrane</keyword>
<reference evidence="3" key="1">
    <citation type="submission" date="2023-03" db="UniProtKB">
        <authorList>
            <consortium name="WormBaseParasite"/>
        </authorList>
    </citation>
    <scope>IDENTIFICATION</scope>
</reference>
<proteinExistence type="predicted"/>
<keyword evidence="2" id="KW-1185">Reference proteome</keyword>
<sequence length="214" mass="23555">MGKRGQAVFPCALKSGVGIMSSPLLVERDRRYQMRDYAFDLLDNTTGLMEENGTFSNELYVRSLNLTQLIGTAGSPLPTEETGANITTVVRSIAPIYDDLNCANNQRDRCANKASAIIQAFRSMAPPMNGSVVEKGAAAGYPNYYVWVALFVAAVLIVQVVAVVACCWFERNRSSNRMELLPFRVNSEGEIPDLVAKDQHKRLSDEAPEIEDDA</sequence>
<evidence type="ECO:0000256" key="1">
    <source>
        <dbReference type="SAM" id="Phobius"/>
    </source>
</evidence>
<organism evidence="2 3">
    <name type="scientific">Ascaris lumbricoides</name>
    <name type="common">Giant roundworm</name>
    <dbReference type="NCBI Taxonomy" id="6252"/>
    <lineage>
        <taxon>Eukaryota</taxon>
        <taxon>Metazoa</taxon>
        <taxon>Ecdysozoa</taxon>
        <taxon>Nematoda</taxon>
        <taxon>Chromadorea</taxon>
        <taxon>Rhabditida</taxon>
        <taxon>Spirurina</taxon>
        <taxon>Ascaridomorpha</taxon>
        <taxon>Ascaridoidea</taxon>
        <taxon>Ascarididae</taxon>
        <taxon>Ascaris</taxon>
    </lineage>
</organism>